<evidence type="ECO:0000256" key="2">
    <source>
        <dbReference type="ARBA" id="ARBA00022723"/>
    </source>
</evidence>
<dbReference type="GO" id="GO:0046872">
    <property type="term" value="F:metal ion binding"/>
    <property type="evidence" value="ECO:0007669"/>
    <property type="project" value="UniProtKB-KW"/>
</dbReference>
<dbReference type="InterPro" id="IPR050572">
    <property type="entry name" value="Fe-S_Ferredoxin"/>
</dbReference>
<keyword evidence="1" id="KW-0004">4Fe-4S</keyword>
<dbReference type="EMBL" id="BARU01029295">
    <property type="protein sequence ID" value="GAH65260.1"/>
    <property type="molecule type" value="Genomic_DNA"/>
</dbReference>
<proteinExistence type="predicted"/>
<gene>
    <name evidence="6" type="ORF">S03H2_46625</name>
</gene>
<accession>X1I7J8</accession>
<evidence type="ECO:0000256" key="3">
    <source>
        <dbReference type="ARBA" id="ARBA00023004"/>
    </source>
</evidence>
<dbReference type="Gene3D" id="3.40.50.620">
    <property type="entry name" value="HUPs"/>
    <property type="match status" value="1"/>
</dbReference>
<dbReference type="InterPro" id="IPR014730">
    <property type="entry name" value="ETF_a/b_N"/>
</dbReference>
<dbReference type="Pfam" id="PF00037">
    <property type="entry name" value="Fer4"/>
    <property type="match status" value="1"/>
</dbReference>
<comment type="caution">
    <text evidence="6">The sequence shown here is derived from an EMBL/GenBank/DDBJ whole genome shotgun (WGS) entry which is preliminary data.</text>
</comment>
<dbReference type="GO" id="GO:0051539">
    <property type="term" value="F:4 iron, 4 sulfur cluster binding"/>
    <property type="evidence" value="ECO:0007669"/>
    <property type="project" value="UniProtKB-KW"/>
</dbReference>
<dbReference type="InterPro" id="IPR017900">
    <property type="entry name" value="4Fe4S_Fe_S_CS"/>
</dbReference>
<dbReference type="PROSITE" id="PS51379">
    <property type="entry name" value="4FE4S_FER_2"/>
    <property type="match status" value="2"/>
</dbReference>
<dbReference type="PANTHER" id="PTHR43687:SF1">
    <property type="entry name" value="FERREDOXIN III"/>
    <property type="match status" value="1"/>
</dbReference>
<dbReference type="InterPro" id="IPR014729">
    <property type="entry name" value="Rossmann-like_a/b/a_fold"/>
</dbReference>
<evidence type="ECO:0000256" key="1">
    <source>
        <dbReference type="ARBA" id="ARBA00022485"/>
    </source>
</evidence>
<sequence length="198" mass="20723">MPKNSKGKEIAEIVAGKCIGCQVCLGECKRNAIKMEEGVAKIDPELCTGCGLCVDSCPTDAILFAGPLPKKKAAVEGPSPIGDYKGVAVFIEVQDGRGTEVAWELMGKAGELAGKLGTQVLGFLPGNGVESVAKEAIAYGCDIVYMIDNPVLQTYLSKVYGKALVHLSRQVKPEILLLGATPLGRDVSSVVSTQLQTG</sequence>
<dbReference type="AlphaFoldDB" id="X1I7J8"/>
<dbReference type="PROSITE" id="PS00198">
    <property type="entry name" value="4FE4S_FER_1"/>
    <property type="match status" value="1"/>
</dbReference>
<dbReference type="Pfam" id="PF01012">
    <property type="entry name" value="ETF"/>
    <property type="match status" value="1"/>
</dbReference>
<feature type="domain" description="4Fe-4S ferredoxin-type" evidence="5">
    <location>
        <begin position="38"/>
        <end position="67"/>
    </location>
</feature>
<dbReference type="SUPFAM" id="SSF52402">
    <property type="entry name" value="Adenine nucleotide alpha hydrolases-like"/>
    <property type="match status" value="1"/>
</dbReference>
<organism evidence="6">
    <name type="scientific">marine sediment metagenome</name>
    <dbReference type="NCBI Taxonomy" id="412755"/>
    <lineage>
        <taxon>unclassified sequences</taxon>
        <taxon>metagenomes</taxon>
        <taxon>ecological metagenomes</taxon>
    </lineage>
</organism>
<dbReference type="PANTHER" id="PTHR43687">
    <property type="entry name" value="ADENYLYLSULFATE REDUCTASE, BETA SUBUNIT"/>
    <property type="match status" value="1"/>
</dbReference>
<keyword evidence="3" id="KW-0408">Iron</keyword>
<feature type="domain" description="4Fe-4S ferredoxin-type" evidence="5">
    <location>
        <begin position="9"/>
        <end position="37"/>
    </location>
</feature>
<keyword evidence="4" id="KW-0411">Iron-sulfur</keyword>
<protein>
    <recommendedName>
        <fullName evidence="5">4Fe-4S ferredoxin-type domain-containing protein</fullName>
    </recommendedName>
</protein>
<dbReference type="InterPro" id="IPR017896">
    <property type="entry name" value="4Fe4S_Fe-S-bd"/>
</dbReference>
<evidence type="ECO:0000259" key="5">
    <source>
        <dbReference type="PROSITE" id="PS51379"/>
    </source>
</evidence>
<evidence type="ECO:0000313" key="6">
    <source>
        <dbReference type="EMBL" id="GAH65260.1"/>
    </source>
</evidence>
<name>X1I7J8_9ZZZZ</name>
<dbReference type="Gene3D" id="3.30.70.20">
    <property type="match status" value="1"/>
</dbReference>
<keyword evidence="2" id="KW-0479">Metal-binding</keyword>
<evidence type="ECO:0000256" key="4">
    <source>
        <dbReference type="ARBA" id="ARBA00023014"/>
    </source>
</evidence>
<reference evidence="6" key="1">
    <citation type="journal article" date="2014" name="Front. Microbiol.">
        <title>High frequency of phylogenetically diverse reductive dehalogenase-homologous genes in deep subseafloor sedimentary metagenomes.</title>
        <authorList>
            <person name="Kawai M."/>
            <person name="Futagami T."/>
            <person name="Toyoda A."/>
            <person name="Takaki Y."/>
            <person name="Nishi S."/>
            <person name="Hori S."/>
            <person name="Arai W."/>
            <person name="Tsubouchi T."/>
            <person name="Morono Y."/>
            <person name="Uchiyama I."/>
            <person name="Ito T."/>
            <person name="Fujiyama A."/>
            <person name="Inagaki F."/>
            <person name="Takami H."/>
        </authorList>
    </citation>
    <scope>NUCLEOTIDE SEQUENCE</scope>
    <source>
        <strain evidence="6">Expedition CK06-06</strain>
    </source>
</reference>
<dbReference type="SUPFAM" id="SSF54862">
    <property type="entry name" value="4Fe-4S ferredoxins"/>
    <property type="match status" value="1"/>
</dbReference>